<protein>
    <submittedName>
        <fullName evidence="2">Phage protein</fullName>
    </submittedName>
</protein>
<comment type="caution">
    <text evidence="2">The sequence shown here is derived from an EMBL/GenBank/DDBJ whole genome shotgun (WGS) entry which is preliminary data.</text>
</comment>
<evidence type="ECO:0000313" key="2">
    <source>
        <dbReference type="EMBL" id="OAT58615.1"/>
    </source>
</evidence>
<feature type="domain" description="DUF5405" evidence="1">
    <location>
        <begin position="10"/>
        <end position="78"/>
    </location>
</feature>
<dbReference type="InterPro" id="IPR035404">
    <property type="entry name" value="DUF5405"/>
</dbReference>
<organism evidence="2 3">
    <name type="scientific">Obesumbacterium proteus ATCC 12841</name>
    <dbReference type="NCBI Taxonomy" id="1354268"/>
    <lineage>
        <taxon>Bacteria</taxon>
        <taxon>Pseudomonadati</taxon>
        <taxon>Pseudomonadota</taxon>
        <taxon>Gammaproteobacteria</taxon>
        <taxon>Enterobacterales</taxon>
        <taxon>Hafniaceae</taxon>
        <taxon>Obesumbacterium</taxon>
    </lineage>
</organism>
<name>A0AA91IPC8_9GAMM</name>
<evidence type="ECO:0000259" key="1">
    <source>
        <dbReference type="Pfam" id="PF17399"/>
    </source>
</evidence>
<dbReference type="Proteomes" id="UP000078431">
    <property type="component" value="Unassembled WGS sequence"/>
</dbReference>
<dbReference type="EMBL" id="LXEX01000038">
    <property type="protein sequence ID" value="OAT58615.1"/>
    <property type="molecule type" value="Genomic_DNA"/>
</dbReference>
<dbReference type="Pfam" id="PF17399">
    <property type="entry name" value="DUF5405"/>
    <property type="match status" value="1"/>
</dbReference>
<sequence>MLLPLTLFNTSLIKKKVAQKGSKAGEEWLDPIAYFPSLNQLVTELVNRHVRNSTVTSIAGLAAEIGSIGKLCQEAFATYQPKVKP</sequence>
<keyword evidence="3" id="KW-1185">Reference proteome</keyword>
<proteinExistence type="predicted"/>
<evidence type="ECO:0000313" key="3">
    <source>
        <dbReference type="Proteomes" id="UP000078431"/>
    </source>
</evidence>
<accession>A0AA91IPC8</accession>
<gene>
    <name evidence="2" type="ORF">M993_02737</name>
</gene>
<reference evidence="2 3" key="1">
    <citation type="submission" date="2016-04" db="EMBL/GenBank/DDBJ databases">
        <title>ATOL: Assembling a taxonomically balanced genome-scale reconstruction of the evolutionary history of the Enterobacteriaceae.</title>
        <authorList>
            <person name="Plunkett G.III."/>
            <person name="Neeno-Eckwall E.C."/>
            <person name="Glasner J.D."/>
            <person name="Perna N.T."/>
        </authorList>
    </citation>
    <scope>NUCLEOTIDE SEQUENCE [LARGE SCALE GENOMIC DNA]</scope>
    <source>
        <strain evidence="2 3">ATCC 12841</strain>
    </source>
</reference>
<dbReference type="RefSeq" id="WP_346222051.1">
    <property type="nucleotide sequence ID" value="NZ_LXEX01000038.1"/>
</dbReference>
<dbReference type="AlphaFoldDB" id="A0AA91IPC8"/>